<evidence type="ECO:0000259" key="9">
    <source>
        <dbReference type="Pfam" id="PF00082"/>
    </source>
</evidence>
<evidence type="ECO:0000256" key="1">
    <source>
        <dbReference type="ARBA" id="ARBA00011073"/>
    </source>
</evidence>
<dbReference type="PRINTS" id="PR00723">
    <property type="entry name" value="SUBTILISIN"/>
</dbReference>
<dbReference type="PROSITE" id="PS00138">
    <property type="entry name" value="SUBTILASE_SER"/>
    <property type="match status" value="1"/>
</dbReference>
<keyword evidence="2 5" id="KW-0645">Protease</keyword>
<keyword evidence="8" id="KW-0732">Signal</keyword>
<dbReference type="Proteomes" id="UP001206595">
    <property type="component" value="Unassembled WGS sequence"/>
</dbReference>
<dbReference type="PROSITE" id="PS00137">
    <property type="entry name" value="SUBTILASE_HIS"/>
    <property type="match status" value="1"/>
</dbReference>
<comment type="caution">
    <text evidence="10">The sequence shown here is derived from an EMBL/GenBank/DDBJ whole genome shotgun (WGS) entry which is preliminary data.</text>
</comment>
<keyword evidence="3 5" id="KW-0378">Hydrolase</keyword>
<feature type="chain" id="PRO_5041961821" description="Peptidase S8/S53 domain-containing protein" evidence="8">
    <location>
        <begin position="24"/>
        <end position="471"/>
    </location>
</feature>
<dbReference type="PANTHER" id="PTHR43806">
    <property type="entry name" value="PEPTIDASE S8"/>
    <property type="match status" value="1"/>
</dbReference>
<dbReference type="GO" id="GO:0004252">
    <property type="term" value="F:serine-type endopeptidase activity"/>
    <property type="evidence" value="ECO:0007669"/>
    <property type="project" value="UniProtKB-UniRule"/>
</dbReference>
<keyword evidence="11" id="KW-1185">Reference proteome</keyword>
<keyword evidence="4 5" id="KW-0720">Serine protease</keyword>
<reference evidence="10" key="1">
    <citation type="submission" date="2021-06" db="EMBL/GenBank/DDBJ databases">
        <authorList>
            <consortium name="DOE Joint Genome Institute"/>
            <person name="Mondo S.J."/>
            <person name="Amses K.R."/>
            <person name="Simmons D.R."/>
            <person name="Longcore J.E."/>
            <person name="Seto K."/>
            <person name="Alves G.H."/>
            <person name="Bonds A.E."/>
            <person name="Quandt C.A."/>
            <person name="Davis W.J."/>
            <person name="Chang Y."/>
            <person name="Letcher P.M."/>
            <person name="Powell M.J."/>
            <person name="Kuo A."/>
            <person name="Labutti K."/>
            <person name="Pangilinan J."/>
            <person name="Andreopoulos W."/>
            <person name="Tritt A."/>
            <person name="Riley R."/>
            <person name="Hundley H."/>
            <person name="Johnson J."/>
            <person name="Lipzen A."/>
            <person name="Barry K."/>
            <person name="Berbee M.L."/>
            <person name="Buchler N.E."/>
            <person name="Grigoriev I.V."/>
            <person name="Spatafora J.W."/>
            <person name="Stajich J.E."/>
            <person name="James T.Y."/>
        </authorList>
    </citation>
    <scope>NUCLEOTIDE SEQUENCE</scope>
    <source>
        <strain evidence="10">AG</strain>
    </source>
</reference>
<evidence type="ECO:0000256" key="5">
    <source>
        <dbReference type="PROSITE-ProRule" id="PRU01240"/>
    </source>
</evidence>
<evidence type="ECO:0000256" key="4">
    <source>
        <dbReference type="ARBA" id="ARBA00022825"/>
    </source>
</evidence>
<feature type="signal peptide" evidence="8">
    <location>
        <begin position="1"/>
        <end position="23"/>
    </location>
</feature>
<feature type="domain" description="Peptidase S8/S53" evidence="9">
    <location>
        <begin position="176"/>
        <end position="417"/>
    </location>
</feature>
<organism evidence="10 11">
    <name type="scientific">Umbelopsis ramanniana AG</name>
    <dbReference type="NCBI Taxonomy" id="1314678"/>
    <lineage>
        <taxon>Eukaryota</taxon>
        <taxon>Fungi</taxon>
        <taxon>Fungi incertae sedis</taxon>
        <taxon>Mucoromycota</taxon>
        <taxon>Mucoromycotina</taxon>
        <taxon>Umbelopsidomycetes</taxon>
        <taxon>Umbelopsidales</taxon>
        <taxon>Umbelopsidaceae</taxon>
        <taxon>Umbelopsis</taxon>
    </lineage>
</organism>
<comment type="similarity">
    <text evidence="1 5 6">Belongs to the peptidase S8 family.</text>
</comment>
<dbReference type="PROSITE" id="PS51892">
    <property type="entry name" value="SUBTILASE"/>
    <property type="match status" value="1"/>
</dbReference>
<feature type="region of interest" description="Disordered" evidence="7">
    <location>
        <begin position="112"/>
        <end position="131"/>
    </location>
</feature>
<dbReference type="InterPro" id="IPR036852">
    <property type="entry name" value="Peptidase_S8/S53_dom_sf"/>
</dbReference>
<dbReference type="CDD" id="cd04077">
    <property type="entry name" value="Peptidases_S8_PCSK9_ProteinaseK_like"/>
    <property type="match status" value="1"/>
</dbReference>
<dbReference type="InterPro" id="IPR034193">
    <property type="entry name" value="PCSK9_ProteinaseK-like"/>
</dbReference>
<dbReference type="PROSITE" id="PS00136">
    <property type="entry name" value="SUBTILASE_ASP"/>
    <property type="match status" value="1"/>
</dbReference>
<reference evidence="10" key="2">
    <citation type="journal article" date="2022" name="Proc. Natl. Acad. Sci. U.S.A.">
        <title>Diploid-dominant life cycles characterize the early evolution of Fungi.</title>
        <authorList>
            <person name="Amses K.R."/>
            <person name="Simmons D.R."/>
            <person name="Longcore J.E."/>
            <person name="Mondo S.J."/>
            <person name="Seto K."/>
            <person name="Jeronimo G.H."/>
            <person name="Bonds A.E."/>
            <person name="Quandt C.A."/>
            <person name="Davis W.J."/>
            <person name="Chang Y."/>
            <person name="Federici B.A."/>
            <person name="Kuo A."/>
            <person name="LaButti K."/>
            <person name="Pangilinan J."/>
            <person name="Andreopoulos W."/>
            <person name="Tritt A."/>
            <person name="Riley R."/>
            <person name="Hundley H."/>
            <person name="Johnson J."/>
            <person name="Lipzen A."/>
            <person name="Barry K."/>
            <person name="Lang B.F."/>
            <person name="Cuomo C.A."/>
            <person name="Buchler N.E."/>
            <person name="Grigoriev I.V."/>
            <person name="Spatafora J.W."/>
            <person name="Stajich J.E."/>
            <person name="James T.Y."/>
        </authorList>
    </citation>
    <scope>NUCLEOTIDE SEQUENCE</scope>
    <source>
        <strain evidence="10">AG</strain>
    </source>
</reference>
<evidence type="ECO:0000256" key="3">
    <source>
        <dbReference type="ARBA" id="ARBA00022801"/>
    </source>
</evidence>
<dbReference type="InterPro" id="IPR023828">
    <property type="entry name" value="Peptidase_S8_Ser-AS"/>
</dbReference>
<dbReference type="EMBL" id="MU620966">
    <property type="protein sequence ID" value="KAI8575926.1"/>
    <property type="molecule type" value="Genomic_DNA"/>
</dbReference>
<accession>A0AAD5HAW5</accession>
<dbReference type="InterPro" id="IPR015500">
    <property type="entry name" value="Peptidase_S8_subtilisin-rel"/>
</dbReference>
<dbReference type="InterPro" id="IPR050131">
    <property type="entry name" value="Peptidase_S8_subtilisin-like"/>
</dbReference>
<dbReference type="InterPro" id="IPR023827">
    <property type="entry name" value="Peptidase_S8_Asp-AS"/>
</dbReference>
<name>A0AAD5HAW5_UMBRA</name>
<dbReference type="Gene3D" id="3.40.50.200">
    <property type="entry name" value="Peptidase S8/S53 domain"/>
    <property type="match status" value="1"/>
</dbReference>
<feature type="active site" description="Charge relay system" evidence="5">
    <location>
        <position position="379"/>
    </location>
</feature>
<evidence type="ECO:0000256" key="7">
    <source>
        <dbReference type="SAM" id="MobiDB-lite"/>
    </source>
</evidence>
<dbReference type="InterPro" id="IPR022398">
    <property type="entry name" value="Peptidase_S8_His-AS"/>
</dbReference>
<dbReference type="InterPro" id="IPR000209">
    <property type="entry name" value="Peptidase_S8/S53_dom"/>
</dbReference>
<gene>
    <name evidence="10" type="ORF">K450DRAFT_259415</name>
</gene>
<feature type="active site" description="Charge relay system" evidence="5">
    <location>
        <position position="217"/>
    </location>
</feature>
<dbReference type="AlphaFoldDB" id="A0AAD5HAW5"/>
<dbReference type="GeneID" id="75917341"/>
<evidence type="ECO:0000313" key="11">
    <source>
        <dbReference type="Proteomes" id="UP001206595"/>
    </source>
</evidence>
<dbReference type="SUPFAM" id="SSF52743">
    <property type="entry name" value="Subtilisin-like"/>
    <property type="match status" value="1"/>
</dbReference>
<dbReference type="GO" id="GO:0006508">
    <property type="term" value="P:proteolysis"/>
    <property type="evidence" value="ECO:0007669"/>
    <property type="project" value="UniProtKB-KW"/>
</dbReference>
<dbReference type="Pfam" id="PF00082">
    <property type="entry name" value="Peptidase_S8"/>
    <property type="match status" value="1"/>
</dbReference>
<evidence type="ECO:0000313" key="10">
    <source>
        <dbReference type="EMBL" id="KAI8575926.1"/>
    </source>
</evidence>
<proteinExistence type="inferred from homology"/>
<evidence type="ECO:0000256" key="6">
    <source>
        <dbReference type="RuleBase" id="RU003355"/>
    </source>
</evidence>
<protein>
    <recommendedName>
        <fullName evidence="9">Peptidase S8/S53 domain-containing protein</fullName>
    </recommendedName>
</protein>
<dbReference type="GO" id="GO:0005615">
    <property type="term" value="C:extracellular space"/>
    <property type="evidence" value="ECO:0007669"/>
    <property type="project" value="TreeGrafter"/>
</dbReference>
<evidence type="ECO:0000256" key="8">
    <source>
        <dbReference type="SAM" id="SignalP"/>
    </source>
</evidence>
<feature type="active site" description="Charge relay system" evidence="5">
    <location>
        <position position="185"/>
    </location>
</feature>
<dbReference type="RefSeq" id="XP_051440930.1">
    <property type="nucleotide sequence ID" value="XM_051591998.1"/>
</dbReference>
<dbReference type="PANTHER" id="PTHR43806:SF11">
    <property type="entry name" value="CEREVISIN-RELATED"/>
    <property type="match status" value="1"/>
</dbReference>
<evidence type="ECO:0000256" key="2">
    <source>
        <dbReference type="ARBA" id="ARBA00022670"/>
    </source>
</evidence>
<sequence>MRPPFMRLSLAVLTCVLVPVRQALQSQIAMFSSLPPPELIEKLSLNLHYNILTASQPSTSPKPEILTFDNTTHILVWKFTKEQREFLKTHPSFVGIEADSIVHIAPYNGTLDTPDVEEQGSDAPSLDGSQSGETFNALLNSTQTVTQTDAPNWGLARISQKYLPLRTDYSYPESAGEGIVAYVIDTGVNIGHTDFGGRASWGITTVDNSVDIDDNGHGTFVAGIIGGNAYGVAKKVKIIAVKALDRNGSGTVSDILFGLQYVIKTAKKLGNSHRSIVNLSLGTQKSTALDQAVTALVNAGIVMVAAAGNGDESGVGQDACEFSPASARTALTVGSTDRFDNVASFSNYGPCVNLFAPGVQIRSTWVGSDTATYVSSGTSFSTPFAAGVMATYMSERISQNKSAMQPADIIRAITGMATSGAIHGLGSTSPNLLLYNRIDALSTQRSAATQEYVSQWMISSLIISYLFMLTL</sequence>
<dbReference type="FunFam" id="3.40.50.200:FF:000007">
    <property type="entry name" value="Subtilisin-like serine protease"/>
    <property type="match status" value="1"/>
</dbReference>